<dbReference type="Proteomes" id="UP001275084">
    <property type="component" value="Unassembled WGS sequence"/>
</dbReference>
<name>A0AAJ0HRE7_9PEZI</name>
<organism evidence="2 3">
    <name type="scientific">Lasiosphaeria hispida</name>
    <dbReference type="NCBI Taxonomy" id="260671"/>
    <lineage>
        <taxon>Eukaryota</taxon>
        <taxon>Fungi</taxon>
        <taxon>Dikarya</taxon>
        <taxon>Ascomycota</taxon>
        <taxon>Pezizomycotina</taxon>
        <taxon>Sordariomycetes</taxon>
        <taxon>Sordariomycetidae</taxon>
        <taxon>Sordariales</taxon>
        <taxon>Lasiosphaeriaceae</taxon>
        <taxon>Lasiosphaeria</taxon>
    </lineage>
</organism>
<keyword evidence="1" id="KW-0812">Transmembrane</keyword>
<dbReference type="EMBL" id="JAUIQD010000002">
    <property type="protein sequence ID" value="KAK3359937.1"/>
    <property type="molecule type" value="Genomic_DNA"/>
</dbReference>
<feature type="transmembrane region" description="Helical" evidence="1">
    <location>
        <begin position="156"/>
        <end position="176"/>
    </location>
</feature>
<reference evidence="2" key="1">
    <citation type="journal article" date="2023" name="Mol. Phylogenet. Evol.">
        <title>Genome-scale phylogeny and comparative genomics of the fungal order Sordariales.</title>
        <authorList>
            <person name="Hensen N."/>
            <person name="Bonometti L."/>
            <person name="Westerberg I."/>
            <person name="Brannstrom I.O."/>
            <person name="Guillou S."/>
            <person name="Cros-Aarteil S."/>
            <person name="Calhoun S."/>
            <person name="Haridas S."/>
            <person name="Kuo A."/>
            <person name="Mondo S."/>
            <person name="Pangilinan J."/>
            <person name="Riley R."/>
            <person name="LaButti K."/>
            <person name="Andreopoulos B."/>
            <person name="Lipzen A."/>
            <person name="Chen C."/>
            <person name="Yan M."/>
            <person name="Daum C."/>
            <person name="Ng V."/>
            <person name="Clum A."/>
            <person name="Steindorff A."/>
            <person name="Ohm R.A."/>
            <person name="Martin F."/>
            <person name="Silar P."/>
            <person name="Natvig D.O."/>
            <person name="Lalanne C."/>
            <person name="Gautier V."/>
            <person name="Ament-Velasquez S.L."/>
            <person name="Kruys A."/>
            <person name="Hutchinson M.I."/>
            <person name="Powell A.J."/>
            <person name="Barry K."/>
            <person name="Miller A.N."/>
            <person name="Grigoriev I.V."/>
            <person name="Debuchy R."/>
            <person name="Gladieux P."/>
            <person name="Hiltunen Thoren M."/>
            <person name="Johannesson H."/>
        </authorList>
    </citation>
    <scope>NUCLEOTIDE SEQUENCE</scope>
    <source>
        <strain evidence="2">CBS 955.72</strain>
    </source>
</reference>
<evidence type="ECO:0000313" key="3">
    <source>
        <dbReference type="Proteomes" id="UP001275084"/>
    </source>
</evidence>
<feature type="transmembrane region" description="Helical" evidence="1">
    <location>
        <begin position="21"/>
        <end position="47"/>
    </location>
</feature>
<feature type="transmembrane region" description="Helical" evidence="1">
    <location>
        <begin position="92"/>
        <end position="112"/>
    </location>
</feature>
<evidence type="ECO:0000256" key="1">
    <source>
        <dbReference type="SAM" id="Phobius"/>
    </source>
</evidence>
<feature type="transmembrane region" description="Helical" evidence="1">
    <location>
        <begin position="53"/>
        <end position="71"/>
    </location>
</feature>
<comment type="caution">
    <text evidence="2">The sequence shown here is derived from an EMBL/GenBank/DDBJ whole genome shotgun (WGS) entry which is preliminary data.</text>
</comment>
<protein>
    <submittedName>
        <fullName evidence="2">Uncharacterized protein</fullName>
    </submittedName>
</protein>
<dbReference type="AlphaFoldDB" id="A0AAJ0HRE7"/>
<evidence type="ECO:0000313" key="2">
    <source>
        <dbReference type="EMBL" id="KAK3359937.1"/>
    </source>
</evidence>
<keyword evidence="3" id="KW-1185">Reference proteome</keyword>
<keyword evidence="1" id="KW-0472">Membrane</keyword>
<sequence length="197" mass="22207">MWKALTLKDGGPWNGRRRFPWILSILLALRVLSEAAHFLNFIFLLVNSAKYNVHYYVAYIIIPIVMALNACGLKRAYALVSTKTAYAKADGWFALVELLLTGLVLITTFFNFSVEQSPSFPGCYRPFEDGDLDKYRACKDESMSWYGSRWGWRTRITFLLLAAGCLHFLAMIVASAQACTARGAEKAKLAQKEMDLA</sequence>
<gene>
    <name evidence="2" type="ORF">B0T25DRAFT_564899</name>
</gene>
<proteinExistence type="predicted"/>
<keyword evidence="1" id="KW-1133">Transmembrane helix</keyword>
<reference evidence="2" key="2">
    <citation type="submission" date="2023-06" db="EMBL/GenBank/DDBJ databases">
        <authorList>
            <consortium name="Lawrence Berkeley National Laboratory"/>
            <person name="Haridas S."/>
            <person name="Hensen N."/>
            <person name="Bonometti L."/>
            <person name="Westerberg I."/>
            <person name="Brannstrom I.O."/>
            <person name="Guillou S."/>
            <person name="Cros-Aarteil S."/>
            <person name="Calhoun S."/>
            <person name="Kuo A."/>
            <person name="Mondo S."/>
            <person name="Pangilinan J."/>
            <person name="Riley R."/>
            <person name="Labutti K."/>
            <person name="Andreopoulos B."/>
            <person name="Lipzen A."/>
            <person name="Chen C."/>
            <person name="Yanf M."/>
            <person name="Daum C."/>
            <person name="Ng V."/>
            <person name="Clum A."/>
            <person name="Steindorff A."/>
            <person name="Ohm R."/>
            <person name="Martin F."/>
            <person name="Silar P."/>
            <person name="Natvig D."/>
            <person name="Lalanne C."/>
            <person name="Gautier V."/>
            <person name="Ament-Velasquez S.L."/>
            <person name="Kruys A."/>
            <person name="Hutchinson M.I."/>
            <person name="Powell A.J."/>
            <person name="Barry K."/>
            <person name="Miller A.N."/>
            <person name="Grigoriev I.V."/>
            <person name="Debuchy R."/>
            <person name="Gladieux P."/>
            <person name="Thoren M.H."/>
            <person name="Johannesson H."/>
        </authorList>
    </citation>
    <scope>NUCLEOTIDE SEQUENCE</scope>
    <source>
        <strain evidence="2">CBS 955.72</strain>
    </source>
</reference>
<accession>A0AAJ0HRE7</accession>